<dbReference type="GO" id="GO:0008270">
    <property type="term" value="F:zinc ion binding"/>
    <property type="evidence" value="ECO:0007669"/>
    <property type="project" value="InterPro"/>
</dbReference>
<proteinExistence type="predicted"/>
<feature type="domain" description="Zn(2)-C6 fungal-type" evidence="2">
    <location>
        <begin position="62"/>
        <end position="98"/>
    </location>
</feature>
<feature type="region of interest" description="Disordered" evidence="1">
    <location>
        <begin position="107"/>
        <end position="155"/>
    </location>
</feature>
<dbReference type="Pfam" id="PF00172">
    <property type="entry name" value="Zn_clus"/>
    <property type="match status" value="1"/>
</dbReference>
<dbReference type="OrthoDB" id="2262349at2759"/>
<dbReference type="Gene3D" id="4.10.240.10">
    <property type="entry name" value="Zn(2)-C6 fungal-type DNA-binding domain"/>
    <property type="match status" value="1"/>
</dbReference>
<feature type="region of interest" description="Disordered" evidence="1">
    <location>
        <begin position="1"/>
        <end position="54"/>
    </location>
</feature>
<dbReference type="GeneID" id="18870694"/>
<evidence type="ECO:0000313" key="3">
    <source>
        <dbReference type="EMBL" id="EGW34958.1"/>
    </source>
</evidence>
<dbReference type="CDD" id="cd12148">
    <property type="entry name" value="fungal_TF_MHR"/>
    <property type="match status" value="1"/>
</dbReference>
<dbReference type="InterPro" id="IPR052780">
    <property type="entry name" value="AAA_Catabolism_Regulators"/>
</dbReference>
<keyword evidence="4" id="KW-1185">Reference proteome</keyword>
<dbReference type="SMART" id="SM00066">
    <property type="entry name" value="GAL4"/>
    <property type="match status" value="1"/>
</dbReference>
<dbReference type="FunCoup" id="G3AFG9">
    <property type="interactions" value="356"/>
</dbReference>
<feature type="region of interest" description="Disordered" evidence="1">
    <location>
        <begin position="433"/>
        <end position="459"/>
    </location>
</feature>
<accession>G3AFG9</accession>
<dbReference type="Proteomes" id="UP000000709">
    <property type="component" value="Unassembled WGS sequence"/>
</dbReference>
<dbReference type="GO" id="GO:0045944">
    <property type="term" value="P:positive regulation of transcription by RNA polymerase II"/>
    <property type="evidence" value="ECO:0007669"/>
    <property type="project" value="EnsemblFungi"/>
</dbReference>
<dbReference type="KEGG" id="spaa:SPAPADRAFT_145658"/>
<feature type="compositionally biased region" description="Polar residues" evidence="1">
    <location>
        <begin position="435"/>
        <end position="449"/>
    </location>
</feature>
<dbReference type="PANTHER" id="PTHR31644:SF2">
    <property type="entry name" value="TRANSCRIPTIONAL ACTIVATOR ARO80-RELATED"/>
    <property type="match status" value="1"/>
</dbReference>
<dbReference type="CDD" id="cd00067">
    <property type="entry name" value="GAL4"/>
    <property type="match status" value="1"/>
</dbReference>
<protein>
    <recommendedName>
        <fullName evidence="2">Zn(2)-C6 fungal-type domain-containing protein</fullName>
    </recommendedName>
</protein>
<feature type="compositionally biased region" description="Polar residues" evidence="1">
    <location>
        <begin position="227"/>
        <end position="256"/>
    </location>
</feature>
<feature type="compositionally biased region" description="Polar residues" evidence="1">
    <location>
        <begin position="41"/>
        <end position="53"/>
    </location>
</feature>
<dbReference type="InParanoid" id="G3AFG9"/>
<feature type="compositionally biased region" description="Polar residues" evidence="1">
    <location>
        <begin position="1"/>
        <end position="12"/>
    </location>
</feature>
<gene>
    <name evidence="3" type="ORF">SPAPADRAFT_145658</name>
</gene>
<dbReference type="HOGENOM" id="CLU_005663_0_0_1"/>
<dbReference type="AlphaFoldDB" id="G3AFG9"/>
<dbReference type="PROSITE" id="PS00463">
    <property type="entry name" value="ZN2_CY6_FUNGAL_1"/>
    <property type="match status" value="1"/>
</dbReference>
<organism evidence="4">
    <name type="scientific">Spathaspora passalidarum (strain NRRL Y-27907 / 11-Y1)</name>
    <dbReference type="NCBI Taxonomy" id="619300"/>
    <lineage>
        <taxon>Eukaryota</taxon>
        <taxon>Fungi</taxon>
        <taxon>Dikarya</taxon>
        <taxon>Ascomycota</taxon>
        <taxon>Saccharomycotina</taxon>
        <taxon>Pichiomycetes</taxon>
        <taxon>Debaryomycetaceae</taxon>
        <taxon>Spathaspora</taxon>
    </lineage>
</organism>
<dbReference type="RefSeq" id="XP_007372370.1">
    <property type="nucleotide sequence ID" value="XM_007372308.1"/>
</dbReference>
<dbReference type="PROSITE" id="PS50048">
    <property type="entry name" value="ZN2_CY6_FUNGAL_2"/>
    <property type="match status" value="1"/>
</dbReference>
<evidence type="ECO:0000259" key="2">
    <source>
        <dbReference type="PROSITE" id="PS50048"/>
    </source>
</evidence>
<evidence type="ECO:0000256" key="1">
    <source>
        <dbReference type="SAM" id="MobiDB-lite"/>
    </source>
</evidence>
<dbReference type="eggNOG" id="ENOG502QQTI">
    <property type="taxonomic scope" value="Eukaryota"/>
</dbReference>
<dbReference type="InterPro" id="IPR001138">
    <property type="entry name" value="Zn2Cys6_DnaBD"/>
</dbReference>
<dbReference type="GO" id="GO:0000981">
    <property type="term" value="F:DNA-binding transcription factor activity, RNA polymerase II-specific"/>
    <property type="evidence" value="ECO:0007669"/>
    <property type="project" value="EnsemblFungi"/>
</dbReference>
<dbReference type="PANTHER" id="PTHR31644">
    <property type="entry name" value="TRANSCRIPTIONAL ACTIVATOR ARO80-RELATED"/>
    <property type="match status" value="1"/>
</dbReference>
<evidence type="ECO:0000313" key="4">
    <source>
        <dbReference type="Proteomes" id="UP000000709"/>
    </source>
</evidence>
<dbReference type="InterPro" id="IPR036864">
    <property type="entry name" value="Zn2-C6_fun-type_DNA-bd_sf"/>
</dbReference>
<feature type="region of interest" description="Disordered" evidence="1">
    <location>
        <begin position="223"/>
        <end position="256"/>
    </location>
</feature>
<dbReference type="GO" id="GO:0005634">
    <property type="term" value="C:nucleus"/>
    <property type="evidence" value="ECO:0007669"/>
    <property type="project" value="EnsemblFungi"/>
</dbReference>
<dbReference type="GO" id="GO:0009074">
    <property type="term" value="P:aromatic amino acid family catabolic process"/>
    <property type="evidence" value="ECO:0007669"/>
    <property type="project" value="EnsemblFungi"/>
</dbReference>
<dbReference type="EMBL" id="GL996499">
    <property type="protein sequence ID" value="EGW34958.1"/>
    <property type="molecule type" value="Genomic_DNA"/>
</dbReference>
<sequence length="991" mass="111771">MSGLRDNQNQMLSGVMYDPLQQQQPQLSPHAQEGEYRRSSFDTNPSTDPSSQYPKFKRNYRACLNCRVRKVKCDLGPVDNPREGKCARCLRERKDCVFVESKRGGSGNVISGKRKKKTKEETQKSGSESPRDGSSPGTTASYPYESPAIPKLNNGGVAIQEPRQKLPGVSMQQDSAHQNKTPSHFSTMEGALVFLAKAAGTIAKADERDNIDGRARYEQIEAKMRSETNSVLSNSEQSNSDMPDQNNNGDDISGAQKSSIPAFILPSTTKRMTMPPAESGYAVRPKASNKLSNIEYIGPAPNGILTEQEAERLINLFFTTMHPFFPHLPKFLHSPKVLSGYPILLCAILTISSRYHPFENNVSTSGNTSVPRNIEVHDRLWLYVQRLISQTVWAEASTRSIGTIFAFLLFTEWNPRAIHWRWSDYANKAEENNDEVSGSSANLSAFNGDTSGGTGADSEPNLAGLGAMRRSYRMAWMLIGSAVRLAQDMGFMEISSKTFIATHTAEINSVMNIARRSMLAHSLSEVDLDEDEITEEDMEEVEEEDDDDRMLKMSEEDLRRVSSEHVLKFTKSQKAQIELLQIISLGHESLYGYKAQLGSLSQSQNLSVLNIISPLINNWGRKYKTFLTPSNNKLLKHVSNITTHWLKPNSKVCHEIAEYIERESFIFEFNYVKLYIYSLALSPSPRALLEQKKNRKHGKVTLKLDEMSKSAKYIEQAFTAANEMLYAAHRVHRLKMLRFMPVRWLTRMVRAVAFIVKCYLTIMAHKNSSRSGSTSSIDNYDSTILSLSLITIDDITSSIQRAAITLRDCSPDELHLCTRYSNVLMYLCSEMKTRKNHYEEEQAAEDAEERAHLQEQQHMAKRQKVMSEPVPSNDMASSMFQPQPVQYEGNGNENMPSPQMAYPMQQQTTQSSMDSFGYGQSSYFKNGSISQSESMTPNDSNTPLQTLMGDSEVIDWFMNNRTIGLDFVGPWTEMIEQQLNLNDQFNFNDAL</sequence>
<name>G3AFG9_SPAPN</name>
<dbReference type="STRING" id="619300.G3AFG9"/>
<dbReference type="OMA" id="IWAEAST"/>
<dbReference type="SUPFAM" id="SSF57701">
    <property type="entry name" value="Zn2/Cys6 DNA-binding domain"/>
    <property type="match status" value="1"/>
</dbReference>
<reference evidence="3 4" key="1">
    <citation type="journal article" date="2011" name="Proc. Natl. Acad. Sci. U.S.A.">
        <title>Comparative genomics of xylose-fermenting fungi for enhanced biofuel production.</title>
        <authorList>
            <person name="Wohlbach D.J."/>
            <person name="Kuo A."/>
            <person name="Sato T.K."/>
            <person name="Potts K.M."/>
            <person name="Salamov A.A."/>
            <person name="LaButti K.M."/>
            <person name="Sun H."/>
            <person name="Clum A."/>
            <person name="Pangilinan J.L."/>
            <person name="Lindquist E.A."/>
            <person name="Lucas S."/>
            <person name="Lapidus A."/>
            <person name="Jin M."/>
            <person name="Gunawan C."/>
            <person name="Balan V."/>
            <person name="Dale B.E."/>
            <person name="Jeffries T.W."/>
            <person name="Zinkel R."/>
            <person name="Barry K.W."/>
            <person name="Grigoriev I.V."/>
            <person name="Gasch A.P."/>
        </authorList>
    </citation>
    <scope>NUCLEOTIDE SEQUENCE [LARGE SCALE GENOMIC DNA]</scope>
    <source>
        <strain evidence="4">NRRL Y-27907 / 11-Y1</strain>
    </source>
</reference>